<evidence type="ECO:0000256" key="3">
    <source>
        <dbReference type="ARBA" id="ARBA00023163"/>
    </source>
</evidence>
<dbReference type="Proteomes" id="UP000588112">
    <property type="component" value="Unassembled WGS sequence"/>
</dbReference>
<feature type="region of interest" description="Disordered" evidence="4">
    <location>
        <begin position="251"/>
        <end position="279"/>
    </location>
</feature>
<dbReference type="GO" id="GO:0043565">
    <property type="term" value="F:sequence-specific DNA binding"/>
    <property type="evidence" value="ECO:0007669"/>
    <property type="project" value="InterPro"/>
</dbReference>
<dbReference type="AlphaFoldDB" id="A0A7W9DPM1"/>
<dbReference type="EMBL" id="JACHBR010000001">
    <property type="protein sequence ID" value="MBB5626586.1"/>
    <property type="molecule type" value="Genomic_DNA"/>
</dbReference>
<gene>
    <name evidence="6" type="ORF">BJ981_002285</name>
</gene>
<dbReference type="InterPro" id="IPR018062">
    <property type="entry name" value="HTH_AraC-typ_CS"/>
</dbReference>
<keyword evidence="3" id="KW-0804">Transcription</keyword>
<dbReference type="PROSITE" id="PS01124">
    <property type="entry name" value="HTH_ARAC_FAMILY_2"/>
    <property type="match status" value="1"/>
</dbReference>
<dbReference type="RefSeq" id="WP_184610621.1">
    <property type="nucleotide sequence ID" value="NZ_BOOS01000029.1"/>
</dbReference>
<feature type="domain" description="HTH araC/xylS-type" evidence="5">
    <location>
        <begin position="155"/>
        <end position="253"/>
    </location>
</feature>
<evidence type="ECO:0000256" key="2">
    <source>
        <dbReference type="ARBA" id="ARBA00023125"/>
    </source>
</evidence>
<name>A0A7W9DPM1_9ACTN</name>
<organism evidence="6 7">
    <name type="scientific">Sphaerisporangium krabiense</name>
    <dbReference type="NCBI Taxonomy" id="763782"/>
    <lineage>
        <taxon>Bacteria</taxon>
        <taxon>Bacillati</taxon>
        <taxon>Actinomycetota</taxon>
        <taxon>Actinomycetes</taxon>
        <taxon>Streptosporangiales</taxon>
        <taxon>Streptosporangiaceae</taxon>
        <taxon>Sphaerisporangium</taxon>
    </lineage>
</organism>
<dbReference type="PROSITE" id="PS00041">
    <property type="entry name" value="HTH_ARAC_FAMILY_1"/>
    <property type="match status" value="1"/>
</dbReference>
<protein>
    <submittedName>
        <fullName evidence="6">AraC-like DNA-binding protein</fullName>
    </submittedName>
</protein>
<evidence type="ECO:0000256" key="1">
    <source>
        <dbReference type="ARBA" id="ARBA00023015"/>
    </source>
</evidence>
<evidence type="ECO:0000256" key="4">
    <source>
        <dbReference type="SAM" id="MobiDB-lite"/>
    </source>
</evidence>
<sequence>MLSAVTLAARPEFTVSTVACRADHTRWSAPEAHDGHRLVLVRRGRFRRRADGADADLDPTMGYLGAPGEEERFAHPAGGDVCTSVGFAPSLWDGRTGRGSVYVDARLDLAHRRVLAAAEGGDIDYALTEELLGLVALTSPPPAERPRPDHRALATAARAAIIDGVPEGARLCSLAAALRVSPYRLSRVFSQQVGVSLTRYRNRVRVARAMDRLEEGDTGLAALAAELGFADQAHLTRTVREHLGHTPLALRRLLTPPPTRPRTSPRSQPRAARGHDHGQ</sequence>
<dbReference type="PANTHER" id="PTHR46796">
    <property type="entry name" value="HTH-TYPE TRANSCRIPTIONAL ACTIVATOR RHAS-RELATED"/>
    <property type="match status" value="1"/>
</dbReference>
<evidence type="ECO:0000259" key="5">
    <source>
        <dbReference type="PROSITE" id="PS01124"/>
    </source>
</evidence>
<reference evidence="6 7" key="1">
    <citation type="submission" date="2020-08" db="EMBL/GenBank/DDBJ databases">
        <title>Sequencing the genomes of 1000 actinobacteria strains.</title>
        <authorList>
            <person name="Klenk H.-P."/>
        </authorList>
    </citation>
    <scope>NUCLEOTIDE SEQUENCE [LARGE SCALE GENOMIC DNA]</scope>
    <source>
        <strain evidence="6 7">DSM 45790</strain>
    </source>
</reference>
<dbReference type="SUPFAM" id="SSF46689">
    <property type="entry name" value="Homeodomain-like"/>
    <property type="match status" value="2"/>
</dbReference>
<dbReference type="Pfam" id="PF12833">
    <property type="entry name" value="HTH_18"/>
    <property type="match status" value="1"/>
</dbReference>
<keyword evidence="7" id="KW-1185">Reference proteome</keyword>
<comment type="caution">
    <text evidence="6">The sequence shown here is derived from an EMBL/GenBank/DDBJ whole genome shotgun (WGS) entry which is preliminary data.</text>
</comment>
<dbReference type="Gene3D" id="1.10.10.60">
    <property type="entry name" value="Homeodomain-like"/>
    <property type="match status" value="1"/>
</dbReference>
<dbReference type="InterPro" id="IPR009057">
    <property type="entry name" value="Homeodomain-like_sf"/>
</dbReference>
<dbReference type="GO" id="GO:0003700">
    <property type="term" value="F:DNA-binding transcription factor activity"/>
    <property type="evidence" value="ECO:0007669"/>
    <property type="project" value="InterPro"/>
</dbReference>
<dbReference type="SMART" id="SM00342">
    <property type="entry name" value="HTH_ARAC"/>
    <property type="match status" value="1"/>
</dbReference>
<keyword evidence="1" id="KW-0805">Transcription regulation</keyword>
<feature type="compositionally biased region" description="Low complexity" evidence="4">
    <location>
        <begin position="261"/>
        <end position="271"/>
    </location>
</feature>
<dbReference type="PANTHER" id="PTHR46796:SF15">
    <property type="entry name" value="BLL1074 PROTEIN"/>
    <property type="match status" value="1"/>
</dbReference>
<dbReference type="InterPro" id="IPR018060">
    <property type="entry name" value="HTH_AraC"/>
</dbReference>
<proteinExistence type="predicted"/>
<keyword evidence="2 6" id="KW-0238">DNA-binding</keyword>
<evidence type="ECO:0000313" key="7">
    <source>
        <dbReference type="Proteomes" id="UP000588112"/>
    </source>
</evidence>
<accession>A0A7W9DPM1</accession>
<evidence type="ECO:0000313" key="6">
    <source>
        <dbReference type="EMBL" id="MBB5626586.1"/>
    </source>
</evidence>
<dbReference type="InterPro" id="IPR050204">
    <property type="entry name" value="AraC_XylS_family_regulators"/>
</dbReference>